<feature type="region of interest" description="Disordered" evidence="1">
    <location>
        <begin position="62"/>
        <end position="95"/>
    </location>
</feature>
<feature type="compositionally biased region" description="Basic and acidic residues" evidence="1">
    <location>
        <begin position="1"/>
        <end position="14"/>
    </location>
</feature>
<dbReference type="AlphaFoldDB" id="A0AAD6J540"/>
<evidence type="ECO:0000256" key="1">
    <source>
        <dbReference type="SAM" id="MobiDB-lite"/>
    </source>
</evidence>
<proteinExistence type="predicted"/>
<keyword evidence="3" id="KW-1185">Reference proteome</keyword>
<gene>
    <name evidence="2" type="ORF">Dda_0374</name>
</gene>
<reference evidence="2" key="1">
    <citation type="submission" date="2023-01" db="EMBL/GenBank/DDBJ databases">
        <title>The chitinases involved in constricting ring structure development in the nematode-trapping fungus Drechslerella dactyloides.</title>
        <authorList>
            <person name="Wang R."/>
            <person name="Zhang L."/>
            <person name="Tang P."/>
            <person name="Li S."/>
            <person name="Liang L."/>
        </authorList>
    </citation>
    <scope>NUCLEOTIDE SEQUENCE</scope>
    <source>
        <strain evidence="2">YMF1.00031</strain>
    </source>
</reference>
<name>A0AAD6J540_DREDA</name>
<accession>A0AAD6J540</accession>
<evidence type="ECO:0000313" key="2">
    <source>
        <dbReference type="EMBL" id="KAJ6264231.1"/>
    </source>
</evidence>
<comment type="caution">
    <text evidence="2">The sequence shown here is derived from an EMBL/GenBank/DDBJ whole genome shotgun (WGS) entry which is preliminary data.</text>
</comment>
<organism evidence="2 3">
    <name type="scientific">Drechslerella dactyloides</name>
    <name type="common">Nematode-trapping fungus</name>
    <name type="synonym">Arthrobotrys dactyloides</name>
    <dbReference type="NCBI Taxonomy" id="74499"/>
    <lineage>
        <taxon>Eukaryota</taxon>
        <taxon>Fungi</taxon>
        <taxon>Dikarya</taxon>
        <taxon>Ascomycota</taxon>
        <taxon>Pezizomycotina</taxon>
        <taxon>Orbiliomycetes</taxon>
        <taxon>Orbiliales</taxon>
        <taxon>Orbiliaceae</taxon>
        <taxon>Drechslerella</taxon>
    </lineage>
</organism>
<dbReference type="EMBL" id="JAQGDS010000001">
    <property type="protein sequence ID" value="KAJ6264231.1"/>
    <property type="molecule type" value="Genomic_DNA"/>
</dbReference>
<dbReference type="Proteomes" id="UP001221413">
    <property type="component" value="Unassembled WGS sequence"/>
</dbReference>
<sequence>MAVWKRRDERRAGCFDDGGPNTAGGRCCFGATRKVEAKVGNWKAREEEEKGVKERLQPGTLVDGTVSWDQGHDGGKLGDADGEAVRRANGKATKR</sequence>
<feature type="region of interest" description="Disordered" evidence="1">
    <location>
        <begin position="1"/>
        <end position="24"/>
    </location>
</feature>
<feature type="compositionally biased region" description="Basic and acidic residues" evidence="1">
    <location>
        <begin position="70"/>
        <end position="86"/>
    </location>
</feature>
<protein>
    <submittedName>
        <fullName evidence="2">Uncharacterized protein</fullName>
    </submittedName>
</protein>
<evidence type="ECO:0000313" key="3">
    <source>
        <dbReference type="Proteomes" id="UP001221413"/>
    </source>
</evidence>